<dbReference type="PANTHER" id="PTHR33375">
    <property type="entry name" value="CHROMOSOME-PARTITIONING PROTEIN PARB-RELATED"/>
    <property type="match status" value="1"/>
</dbReference>
<dbReference type="PANTHER" id="PTHR33375:SF1">
    <property type="entry name" value="CHROMOSOME-PARTITIONING PROTEIN PARB-RELATED"/>
    <property type="match status" value="1"/>
</dbReference>
<reference evidence="2 3" key="1">
    <citation type="journal article" date="2018" name="Elife">
        <title>Discovery and characterization of a prevalent human gut bacterial enzyme sufficient for the inactivation of a family of plant toxins.</title>
        <authorList>
            <person name="Koppel N."/>
            <person name="Bisanz J.E."/>
            <person name="Pandelia M.E."/>
            <person name="Turnbaugh P.J."/>
            <person name="Balskus E.P."/>
        </authorList>
    </citation>
    <scope>NUCLEOTIDE SEQUENCE [LARGE SCALE GENOMIC DNA]</scope>
    <source>
        <strain evidence="2 3">W1 BHI 6</strain>
    </source>
</reference>
<dbReference type="AlphaFoldDB" id="A0A369MMY8"/>
<dbReference type="SMART" id="SM00470">
    <property type="entry name" value="ParB"/>
    <property type="match status" value="1"/>
</dbReference>
<gene>
    <name evidence="2" type="ORF">C1875_02920</name>
</gene>
<dbReference type="EMBL" id="PPTU01000003">
    <property type="protein sequence ID" value="RDB72439.1"/>
    <property type="molecule type" value="Genomic_DNA"/>
</dbReference>
<sequence>MTTPYQTLALPVDSIQSHPENDFTMDESEMQELVASIRSEGLGQLPLVRKLPDGAYQMIAGHRRLEAYRRLAREDAAFRTIPVTLVDDLDDARARVLLNVTNLVTRRLSQEERGARYAAIGREVPALREADPSLKGVRTNDIIARIVTEETGQSVSPATVKRAIAAEKRLRETREQAELLTGDLNENWQVEAQAGVVDPLTLRAISQLPNQKQLDLFVEYQRQEMTLGQLKAHLKASRPKTTADASRALQAAIRSVEEARRMDCEGVPLSQGLIRKLKSLVDQL</sequence>
<dbReference type="Gene3D" id="3.90.1530.10">
    <property type="entry name" value="Conserved hypothetical protein from pyrococcus furiosus pfu- 392566-001, ParB domain"/>
    <property type="match status" value="1"/>
</dbReference>
<dbReference type="GO" id="GO:0005694">
    <property type="term" value="C:chromosome"/>
    <property type="evidence" value="ECO:0007669"/>
    <property type="project" value="TreeGrafter"/>
</dbReference>
<comment type="caution">
    <text evidence="2">The sequence shown here is derived from an EMBL/GenBank/DDBJ whole genome shotgun (WGS) entry which is preliminary data.</text>
</comment>
<organism evidence="2 3">
    <name type="scientific">Eggerthella lenta</name>
    <name type="common">Eubacterium lentum</name>
    <dbReference type="NCBI Taxonomy" id="84112"/>
    <lineage>
        <taxon>Bacteria</taxon>
        <taxon>Bacillati</taxon>
        <taxon>Actinomycetota</taxon>
        <taxon>Coriobacteriia</taxon>
        <taxon>Eggerthellales</taxon>
        <taxon>Eggerthellaceae</taxon>
        <taxon>Eggerthella</taxon>
    </lineage>
</organism>
<evidence type="ECO:0000313" key="2">
    <source>
        <dbReference type="EMBL" id="RDB72439.1"/>
    </source>
</evidence>
<evidence type="ECO:0000259" key="1">
    <source>
        <dbReference type="SMART" id="SM00470"/>
    </source>
</evidence>
<accession>A0A369MMY8</accession>
<feature type="domain" description="ParB-like N-terminal" evidence="1">
    <location>
        <begin position="8"/>
        <end position="100"/>
    </location>
</feature>
<proteinExistence type="predicted"/>
<dbReference type="RefSeq" id="WP_114532846.1">
    <property type="nucleotide sequence ID" value="NZ_JADNER010000002.1"/>
</dbReference>
<dbReference type="SUPFAM" id="SSF110849">
    <property type="entry name" value="ParB/Sulfiredoxin"/>
    <property type="match status" value="1"/>
</dbReference>
<dbReference type="Pfam" id="PF02195">
    <property type="entry name" value="ParB_N"/>
    <property type="match status" value="1"/>
</dbReference>
<protein>
    <submittedName>
        <fullName evidence="2">Chromosome partitioning protein ParB</fullName>
    </submittedName>
</protein>
<dbReference type="InterPro" id="IPR050336">
    <property type="entry name" value="Chromosome_partition/occlusion"/>
</dbReference>
<name>A0A369MMY8_EGGLN</name>
<dbReference type="InterPro" id="IPR003115">
    <property type="entry name" value="ParB_N"/>
</dbReference>
<dbReference type="GO" id="GO:0007059">
    <property type="term" value="P:chromosome segregation"/>
    <property type="evidence" value="ECO:0007669"/>
    <property type="project" value="TreeGrafter"/>
</dbReference>
<evidence type="ECO:0000313" key="3">
    <source>
        <dbReference type="Proteomes" id="UP000253970"/>
    </source>
</evidence>
<dbReference type="Proteomes" id="UP000253970">
    <property type="component" value="Unassembled WGS sequence"/>
</dbReference>
<dbReference type="InterPro" id="IPR036086">
    <property type="entry name" value="ParB/Sulfiredoxin_sf"/>
</dbReference>